<comment type="similarity">
    <text evidence="1">Belongs to the MLP family.</text>
</comment>
<keyword evidence="3" id="KW-1185">Reference proteome</keyword>
<evidence type="ECO:0000256" key="1">
    <source>
        <dbReference type="ARBA" id="ARBA00038242"/>
    </source>
</evidence>
<sequence length="150" mass="17129">MAVRGKMEVEVDLESSAYQFYSFFRNTPHHLPKVCSDLHAGEIHEGEWVSGSSTRKWTYSVNSKKETFKEKVEFDDENKSVTHVGVEGDVFDYYKSYRATWQAVARGGGPAIAKMIIEYEKLDESMPHPVNYLDFMANVTKDIDAHLVKA</sequence>
<dbReference type="CDD" id="cd07816">
    <property type="entry name" value="Bet_v1-like"/>
    <property type="match status" value="1"/>
</dbReference>
<evidence type="ECO:0000259" key="2">
    <source>
        <dbReference type="SMART" id="SM01037"/>
    </source>
</evidence>
<dbReference type="PANTHER" id="PTHR31338:SF20">
    <property type="entry name" value="BET V I_MAJOR LATEX PROTEIN DOMAIN-CONTAINING PROTEIN"/>
    <property type="match status" value="1"/>
</dbReference>
<reference evidence="4" key="1">
    <citation type="submission" date="2025-08" db="UniProtKB">
        <authorList>
            <consortium name="RefSeq"/>
        </authorList>
    </citation>
    <scope>IDENTIFICATION</scope>
    <source>
        <tissue evidence="4">Leaf</tissue>
    </source>
</reference>
<dbReference type="InterPro" id="IPR000916">
    <property type="entry name" value="Bet_v_I/MLP"/>
</dbReference>
<dbReference type="Proteomes" id="UP000827889">
    <property type="component" value="Chromosome 6"/>
</dbReference>
<dbReference type="RefSeq" id="XP_048137406.1">
    <property type="nucleotide sequence ID" value="XM_048281449.1"/>
</dbReference>
<feature type="domain" description="Bet v I/Major latex protein" evidence="2">
    <location>
        <begin position="2"/>
        <end position="150"/>
    </location>
</feature>
<protein>
    <submittedName>
        <fullName evidence="4">MLP-like protein 34</fullName>
    </submittedName>
</protein>
<gene>
    <name evidence="4" type="primary">LOC115728380</name>
</gene>
<dbReference type="InterPro" id="IPR052006">
    <property type="entry name" value="MLP-like"/>
</dbReference>
<dbReference type="GeneID" id="115728380"/>
<dbReference type="SUPFAM" id="SSF55961">
    <property type="entry name" value="Bet v1-like"/>
    <property type="match status" value="1"/>
</dbReference>
<dbReference type="PANTHER" id="PTHR31338">
    <property type="entry name" value="POLYKETIDE CYCLASE/DEHYDRASE AND LIPID TRANSPORT SUPERFAMILY PROTEIN"/>
    <property type="match status" value="1"/>
</dbReference>
<evidence type="ECO:0000313" key="4">
    <source>
        <dbReference type="RefSeq" id="XP_048137406.1"/>
    </source>
</evidence>
<accession>A0ABM3HLD3</accession>
<evidence type="ECO:0000313" key="3">
    <source>
        <dbReference type="Proteomes" id="UP000827889"/>
    </source>
</evidence>
<name>A0ABM3HLD3_9MYRT</name>
<dbReference type="SMART" id="SM01037">
    <property type="entry name" value="Bet_v_1"/>
    <property type="match status" value="1"/>
</dbReference>
<dbReference type="Pfam" id="PF00407">
    <property type="entry name" value="Bet_v_1"/>
    <property type="match status" value="1"/>
</dbReference>
<dbReference type="Gene3D" id="3.30.530.20">
    <property type="match status" value="1"/>
</dbReference>
<organism evidence="3 4">
    <name type="scientific">Rhodamnia argentea</name>
    <dbReference type="NCBI Taxonomy" id="178133"/>
    <lineage>
        <taxon>Eukaryota</taxon>
        <taxon>Viridiplantae</taxon>
        <taxon>Streptophyta</taxon>
        <taxon>Embryophyta</taxon>
        <taxon>Tracheophyta</taxon>
        <taxon>Spermatophyta</taxon>
        <taxon>Magnoliopsida</taxon>
        <taxon>eudicotyledons</taxon>
        <taxon>Gunneridae</taxon>
        <taxon>Pentapetalae</taxon>
        <taxon>rosids</taxon>
        <taxon>malvids</taxon>
        <taxon>Myrtales</taxon>
        <taxon>Myrtaceae</taxon>
        <taxon>Myrtoideae</taxon>
        <taxon>Myrteae</taxon>
        <taxon>Australasian group</taxon>
        <taxon>Rhodamnia</taxon>
    </lineage>
</organism>
<proteinExistence type="inferred from homology"/>
<dbReference type="InterPro" id="IPR023393">
    <property type="entry name" value="START-like_dom_sf"/>
</dbReference>